<dbReference type="Proteomes" id="UP000283095">
    <property type="component" value="Chromosome"/>
</dbReference>
<reference evidence="1 2" key="1">
    <citation type="submission" date="2018-01" db="EMBL/GenBank/DDBJ databases">
        <title>Bacillus asahii Genome sequencing and assembly.</title>
        <authorList>
            <person name="Jiang H."/>
            <person name="Feng Y."/>
            <person name="Zhao F."/>
            <person name="Lin X."/>
        </authorList>
    </citation>
    <scope>NUCLEOTIDE SEQUENCE [LARGE SCALE GENOMIC DNA]</scope>
    <source>
        <strain evidence="1 2">OM18</strain>
    </source>
</reference>
<dbReference type="KEGG" id="pasa:BAOM_3030"/>
<gene>
    <name evidence="1" type="ORF">BAOM_3030</name>
</gene>
<dbReference type="RefSeq" id="WP_127760777.1">
    <property type="nucleotide sequence ID" value="NZ_CP026095.1"/>
</dbReference>
<evidence type="ECO:0000313" key="1">
    <source>
        <dbReference type="EMBL" id="AZV43639.1"/>
    </source>
</evidence>
<name>A0A3Q9RK88_9BACI</name>
<dbReference type="EMBL" id="CP026095">
    <property type="protein sequence ID" value="AZV43639.1"/>
    <property type="molecule type" value="Genomic_DNA"/>
</dbReference>
<proteinExistence type="predicted"/>
<accession>A0A3Q9RK88</accession>
<dbReference type="AlphaFoldDB" id="A0A3Q9RK88"/>
<protein>
    <submittedName>
        <fullName evidence="1">Uncharacterized protein</fullName>
    </submittedName>
</protein>
<evidence type="ECO:0000313" key="2">
    <source>
        <dbReference type="Proteomes" id="UP000283095"/>
    </source>
</evidence>
<sequence length="75" mass="8704">MISESMLKFITDSKALEVQLEEKLSKKEEVYSSWYASEESKGLMKELYNFQNLNESYEFSVPIAAPVEKDQIECV</sequence>
<organism evidence="1 2">
    <name type="scientific">Peribacillus asahii</name>
    <dbReference type="NCBI Taxonomy" id="228899"/>
    <lineage>
        <taxon>Bacteria</taxon>
        <taxon>Bacillati</taxon>
        <taxon>Bacillota</taxon>
        <taxon>Bacilli</taxon>
        <taxon>Bacillales</taxon>
        <taxon>Bacillaceae</taxon>
        <taxon>Peribacillus</taxon>
    </lineage>
</organism>